<keyword evidence="5" id="KW-0472">Membrane</keyword>
<evidence type="ECO:0000313" key="6">
    <source>
        <dbReference type="EMBL" id="GAV54185.1"/>
    </source>
</evidence>
<dbReference type="GO" id="GO:0034975">
    <property type="term" value="P:protein folding in endoplasmic reticulum"/>
    <property type="evidence" value="ECO:0007669"/>
    <property type="project" value="TreeGrafter"/>
</dbReference>
<dbReference type="Pfam" id="PF10270">
    <property type="entry name" value="MMgT"/>
    <property type="match status" value="1"/>
</dbReference>
<gene>
    <name evidence="6" type="ORF">ZYGR_0AK06870</name>
</gene>
<dbReference type="GO" id="GO:0072546">
    <property type="term" value="C:EMC complex"/>
    <property type="evidence" value="ECO:0007669"/>
    <property type="project" value="TreeGrafter"/>
</dbReference>
<dbReference type="Proteomes" id="UP000187013">
    <property type="component" value="Unassembled WGS sequence"/>
</dbReference>
<sequence length="140" mass="16261">MAFLSTILFLFSSVLIFHSGFSSHEFHQLLKNLPQDSPSYVGRQLPKDIQYEAITGIITFIIAVFLSFKKLSYYPLQGPKKLITLNQYLQEIRMNKATTVDNLIGNDPYGEVNHTPNFVDIHAKREETRRWLEQNDKKEI</sequence>
<evidence type="ECO:0000256" key="2">
    <source>
        <dbReference type="ARBA" id="ARBA00006109"/>
    </source>
</evidence>
<proteinExistence type="inferred from homology"/>
<dbReference type="PANTHER" id="PTHR28144">
    <property type="entry name" value="ER MEMBRANE PROTEIN COMPLEX SUBUNIT 5"/>
    <property type="match status" value="1"/>
</dbReference>
<reference evidence="6 7" key="1">
    <citation type="submission" date="2016-08" db="EMBL/GenBank/DDBJ databases">
        <title>Draft genome sequence of allopolyploid Zygosaccharomyces rouxii.</title>
        <authorList>
            <person name="Watanabe J."/>
            <person name="Uehara K."/>
            <person name="Mogi Y."/>
            <person name="Tsukioka Y."/>
        </authorList>
    </citation>
    <scope>NUCLEOTIDE SEQUENCE [LARGE SCALE GENOMIC DNA]</scope>
    <source>
        <strain evidence="6 7">NBRC 110957</strain>
    </source>
</reference>
<evidence type="ECO:0000256" key="1">
    <source>
        <dbReference type="ARBA" id="ARBA00004127"/>
    </source>
</evidence>
<keyword evidence="4" id="KW-1133">Transmembrane helix</keyword>
<name>A0A1Q3AEY6_ZYGRO</name>
<dbReference type="AlphaFoldDB" id="A0A1Q3AEY6"/>
<accession>A0A1Q3AEY6</accession>
<evidence type="ECO:0000256" key="5">
    <source>
        <dbReference type="ARBA" id="ARBA00023136"/>
    </source>
</evidence>
<comment type="similarity">
    <text evidence="2">Belongs to the membrane magnesium transporter (TC 1.A.67) family.</text>
</comment>
<comment type="caution">
    <text evidence="6">The sequence shown here is derived from an EMBL/GenBank/DDBJ whole genome shotgun (WGS) entry which is preliminary data.</text>
</comment>
<dbReference type="EMBL" id="BDGX01000037">
    <property type="protein sequence ID" value="GAV54185.1"/>
    <property type="molecule type" value="Genomic_DNA"/>
</dbReference>
<evidence type="ECO:0000256" key="4">
    <source>
        <dbReference type="ARBA" id="ARBA00022989"/>
    </source>
</evidence>
<organism evidence="6 7">
    <name type="scientific">Zygosaccharomyces rouxii</name>
    <dbReference type="NCBI Taxonomy" id="4956"/>
    <lineage>
        <taxon>Eukaryota</taxon>
        <taxon>Fungi</taxon>
        <taxon>Dikarya</taxon>
        <taxon>Ascomycota</taxon>
        <taxon>Saccharomycotina</taxon>
        <taxon>Saccharomycetes</taxon>
        <taxon>Saccharomycetales</taxon>
        <taxon>Saccharomycetaceae</taxon>
        <taxon>Zygosaccharomyces</taxon>
    </lineage>
</organism>
<evidence type="ECO:0008006" key="8">
    <source>
        <dbReference type="Google" id="ProtNLM"/>
    </source>
</evidence>
<evidence type="ECO:0000313" key="7">
    <source>
        <dbReference type="Proteomes" id="UP000187013"/>
    </source>
</evidence>
<dbReference type="InterPro" id="IPR053279">
    <property type="entry name" value="EMC_subunit"/>
</dbReference>
<dbReference type="OrthoDB" id="44756at2759"/>
<dbReference type="PANTHER" id="PTHR28144:SF1">
    <property type="entry name" value="ER MEMBRANE PROTEIN COMPLEX SUBUNIT 5"/>
    <property type="match status" value="1"/>
</dbReference>
<evidence type="ECO:0000256" key="3">
    <source>
        <dbReference type="ARBA" id="ARBA00022692"/>
    </source>
</evidence>
<protein>
    <recommendedName>
        <fullName evidence="8">ER membrane protein complex subunit 5</fullName>
    </recommendedName>
</protein>
<keyword evidence="3" id="KW-0812">Transmembrane</keyword>
<comment type="subcellular location">
    <subcellularLocation>
        <location evidence="1">Endomembrane system</location>
        <topology evidence="1">Multi-pass membrane protein</topology>
    </subcellularLocation>
</comment>
<dbReference type="InterPro" id="IPR018937">
    <property type="entry name" value="MMgT"/>
</dbReference>